<evidence type="ECO:0000256" key="7">
    <source>
        <dbReference type="SAM" id="Phobius"/>
    </source>
</evidence>
<gene>
    <name evidence="10" type="ORF">SHERM_05762</name>
</gene>
<keyword evidence="5" id="KW-0326">Glycosidase</keyword>
<organism evidence="10 11">
    <name type="scientific">Striga hermonthica</name>
    <name type="common">Purple witchweed</name>
    <name type="synonym">Buchnera hermonthica</name>
    <dbReference type="NCBI Taxonomy" id="68872"/>
    <lineage>
        <taxon>Eukaryota</taxon>
        <taxon>Viridiplantae</taxon>
        <taxon>Streptophyta</taxon>
        <taxon>Embryophyta</taxon>
        <taxon>Tracheophyta</taxon>
        <taxon>Spermatophyta</taxon>
        <taxon>Magnoliopsida</taxon>
        <taxon>eudicotyledons</taxon>
        <taxon>Gunneridae</taxon>
        <taxon>Pentapetalae</taxon>
        <taxon>asterids</taxon>
        <taxon>lamiids</taxon>
        <taxon>Lamiales</taxon>
        <taxon>Orobanchaceae</taxon>
        <taxon>Buchnereae</taxon>
        <taxon>Striga</taxon>
    </lineage>
</organism>
<evidence type="ECO:0000256" key="1">
    <source>
        <dbReference type="ARBA" id="ARBA00008773"/>
    </source>
</evidence>
<dbReference type="InterPro" id="IPR000490">
    <property type="entry name" value="Glyco_hydro_17"/>
</dbReference>
<evidence type="ECO:0000313" key="11">
    <source>
        <dbReference type="Proteomes" id="UP001153555"/>
    </source>
</evidence>
<dbReference type="Pfam" id="PF00332">
    <property type="entry name" value="Glyco_hydro_17"/>
    <property type="match status" value="2"/>
</dbReference>
<dbReference type="GO" id="GO:0004553">
    <property type="term" value="F:hydrolase activity, hydrolyzing O-glycosyl compounds"/>
    <property type="evidence" value="ECO:0007669"/>
    <property type="project" value="InterPro"/>
</dbReference>
<dbReference type="Gene3D" id="1.20.58.1040">
    <property type="match status" value="1"/>
</dbReference>
<dbReference type="SUPFAM" id="SSF51445">
    <property type="entry name" value="(Trans)glycosidases"/>
    <property type="match status" value="1"/>
</dbReference>
<keyword evidence="4" id="KW-1015">Disulfide bond</keyword>
<feature type="chain" id="PRO_5040163885" evidence="8">
    <location>
        <begin position="27"/>
        <end position="402"/>
    </location>
</feature>
<dbReference type="PANTHER" id="PTHR32227">
    <property type="entry name" value="GLUCAN ENDO-1,3-BETA-GLUCOSIDASE BG1-RELATED-RELATED"/>
    <property type="match status" value="1"/>
</dbReference>
<keyword evidence="7" id="KW-0472">Membrane</keyword>
<dbReference type="Pfam" id="PF07983">
    <property type="entry name" value="X8"/>
    <property type="match status" value="1"/>
</dbReference>
<keyword evidence="2 8" id="KW-0732">Signal</keyword>
<dbReference type="InterPro" id="IPR017853">
    <property type="entry name" value="GH"/>
</dbReference>
<dbReference type="OrthoDB" id="408788at2759"/>
<name>A0A9N7NW49_STRHE</name>
<evidence type="ECO:0000313" key="10">
    <source>
        <dbReference type="EMBL" id="CAA0839193.1"/>
    </source>
</evidence>
<sequence length="402" mass="44749">MKMATTSWVGFMLLATLSITGHMAEGLGVNWGTQAAQNLNPGVVAQLLRDNKINKVKLFDSDAWTVNFFKGMDIEVMLGIPNNQLSSLARDYDKAKDWVKNHVAKHLYNGGVNIKYVAVGNEPFLKAYNGLYQNPDFPIEFAFFDGGATPVEDDGITYTNMLDANLDTLVWALKKAGAPKVRITIGEIGWPTDGHTQANVKMAKRFYQGFLKKMAEKKGSPLYKDELEYYLFSLTDENQKSIAPGDFERHWGIYRYDGQPKYPIDFTGKGNDRMPVPAKNVPYMEQKWCVLNGDIKNLDKMPANMNFACSNGDCTALGPGCSCNGLDKQHRISYAFNNYFQINNQDVRACNFEGLAKISSQNVSTGQCFFPIALQDSGGWKLGMHAWAGVLSGVLALFVLLF</sequence>
<dbReference type="EMBL" id="CACSLK010031421">
    <property type="protein sequence ID" value="CAA0839193.1"/>
    <property type="molecule type" value="Genomic_DNA"/>
</dbReference>
<proteinExistence type="inferred from homology"/>
<feature type="domain" description="X8" evidence="9">
    <location>
        <begin position="287"/>
        <end position="370"/>
    </location>
</feature>
<keyword evidence="7" id="KW-0812">Transmembrane</keyword>
<feature type="transmembrane region" description="Helical" evidence="7">
    <location>
        <begin position="382"/>
        <end position="401"/>
    </location>
</feature>
<dbReference type="InterPro" id="IPR044965">
    <property type="entry name" value="Glyco_hydro_17_plant"/>
</dbReference>
<dbReference type="InterPro" id="IPR012946">
    <property type="entry name" value="X8"/>
</dbReference>
<accession>A0A9N7NW49</accession>
<evidence type="ECO:0000256" key="2">
    <source>
        <dbReference type="ARBA" id="ARBA00022729"/>
    </source>
</evidence>
<keyword evidence="11" id="KW-1185">Reference proteome</keyword>
<dbReference type="GO" id="GO:0005975">
    <property type="term" value="P:carbohydrate metabolic process"/>
    <property type="evidence" value="ECO:0007669"/>
    <property type="project" value="InterPro"/>
</dbReference>
<comment type="caution">
    <text evidence="10">The sequence shown here is derived from an EMBL/GenBank/DDBJ whole genome shotgun (WGS) entry which is preliminary data.</text>
</comment>
<evidence type="ECO:0000256" key="3">
    <source>
        <dbReference type="ARBA" id="ARBA00022801"/>
    </source>
</evidence>
<keyword evidence="7" id="KW-1133">Transmembrane helix</keyword>
<dbReference type="FunFam" id="1.20.58.1040:FF:000002">
    <property type="entry name" value="Glucan endo-1,3-beta-glucosidase 8"/>
    <property type="match status" value="1"/>
</dbReference>
<evidence type="ECO:0000256" key="6">
    <source>
        <dbReference type="RuleBase" id="RU004335"/>
    </source>
</evidence>
<dbReference type="AlphaFoldDB" id="A0A9N7NW49"/>
<protein>
    <submittedName>
        <fullName evidence="10">O-Glycosyl hydrolases family 17 protein</fullName>
    </submittedName>
</protein>
<reference evidence="10" key="1">
    <citation type="submission" date="2019-12" db="EMBL/GenBank/DDBJ databases">
        <authorList>
            <person name="Scholes J."/>
        </authorList>
    </citation>
    <scope>NUCLEOTIDE SEQUENCE</scope>
</reference>
<evidence type="ECO:0000259" key="9">
    <source>
        <dbReference type="SMART" id="SM00768"/>
    </source>
</evidence>
<dbReference type="SMART" id="SM00768">
    <property type="entry name" value="X8"/>
    <property type="match status" value="1"/>
</dbReference>
<evidence type="ECO:0000256" key="8">
    <source>
        <dbReference type="SAM" id="SignalP"/>
    </source>
</evidence>
<dbReference type="Proteomes" id="UP001153555">
    <property type="component" value="Unassembled WGS sequence"/>
</dbReference>
<evidence type="ECO:0000256" key="5">
    <source>
        <dbReference type="ARBA" id="ARBA00023295"/>
    </source>
</evidence>
<evidence type="ECO:0000256" key="4">
    <source>
        <dbReference type="ARBA" id="ARBA00023157"/>
    </source>
</evidence>
<feature type="signal peptide" evidence="8">
    <location>
        <begin position="1"/>
        <end position="26"/>
    </location>
</feature>
<keyword evidence="3 10" id="KW-0378">Hydrolase</keyword>
<comment type="similarity">
    <text evidence="1 6">Belongs to the glycosyl hydrolase 17 family.</text>
</comment>
<dbReference type="Gene3D" id="3.20.20.80">
    <property type="entry name" value="Glycosidases"/>
    <property type="match status" value="2"/>
</dbReference>